<dbReference type="PANTHER" id="PTHR43531">
    <property type="entry name" value="PROTEIN ICFG"/>
    <property type="match status" value="1"/>
</dbReference>
<feature type="domain" description="Methyl-accepting transducer" evidence="6">
    <location>
        <begin position="406"/>
        <end position="642"/>
    </location>
</feature>
<dbReference type="Proteomes" id="UP001149400">
    <property type="component" value="Unassembled WGS sequence"/>
</dbReference>
<dbReference type="PROSITE" id="PS50111">
    <property type="entry name" value="CHEMOTAXIS_TRANSDUC_2"/>
    <property type="match status" value="1"/>
</dbReference>
<keyword evidence="3" id="KW-0807">Transducer</keyword>
<evidence type="ECO:0000256" key="4">
    <source>
        <dbReference type="SAM" id="MobiDB-lite"/>
    </source>
</evidence>
<dbReference type="Pfam" id="PF05227">
    <property type="entry name" value="CHASE3"/>
    <property type="match status" value="2"/>
</dbReference>
<evidence type="ECO:0000256" key="3">
    <source>
        <dbReference type="PROSITE-ProRule" id="PRU00284"/>
    </source>
</evidence>
<evidence type="ECO:0000256" key="1">
    <source>
        <dbReference type="ARBA" id="ARBA00022500"/>
    </source>
</evidence>
<proteinExistence type="inferred from homology"/>
<organism evidence="7 8">
    <name type="scientific">Enterovibrio gelatinilyticus</name>
    <dbReference type="NCBI Taxonomy" id="2899819"/>
    <lineage>
        <taxon>Bacteria</taxon>
        <taxon>Pseudomonadati</taxon>
        <taxon>Pseudomonadota</taxon>
        <taxon>Gammaproteobacteria</taxon>
        <taxon>Vibrionales</taxon>
        <taxon>Vibrionaceae</taxon>
        <taxon>Enterovibrio</taxon>
    </lineage>
</organism>
<dbReference type="PANTHER" id="PTHR43531:SF11">
    <property type="entry name" value="METHYL-ACCEPTING CHEMOTAXIS PROTEIN 3"/>
    <property type="match status" value="1"/>
</dbReference>
<accession>A0ABT5QZ45</accession>
<evidence type="ECO:0000256" key="5">
    <source>
        <dbReference type="SAM" id="Phobius"/>
    </source>
</evidence>
<dbReference type="SMART" id="SM00283">
    <property type="entry name" value="MA"/>
    <property type="match status" value="1"/>
</dbReference>
<dbReference type="EMBL" id="JAJUBC010000008">
    <property type="protein sequence ID" value="MDD1793276.1"/>
    <property type="molecule type" value="Genomic_DNA"/>
</dbReference>
<protein>
    <submittedName>
        <fullName evidence="7">CHASE3 domain-containing protein</fullName>
    </submittedName>
</protein>
<reference evidence="7" key="1">
    <citation type="submission" date="2021-12" db="EMBL/GenBank/DDBJ databases">
        <title>Enterovibrio ZSDZ35 sp. nov. and Enterovibrio ZSDZ42 sp. nov., isolated from coastal seawater in Qingdao.</title>
        <authorList>
            <person name="Zhang P."/>
        </authorList>
    </citation>
    <scope>NUCLEOTIDE SEQUENCE</scope>
    <source>
        <strain evidence="7">ZSDZ42</strain>
    </source>
</reference>
<dbReference type="CDD" id="cd19410">
    <property type="entry name" value="HK9-like_sensor"/>
    <property type="match status" value="2"/>
</dbReference>
<keyword evidence="1" id="KW-0145">Chemotaxis</keyword>
<keyword evidence="5" id="KW-0472">Membrane</keyword>
<feature type="transmembrane region" description="Helical" evidence="5">
    <location>
        <begin position="12"/>
        <end position="30"/>
    </location>
</feature>
<evidence type="ECO:0000313" key="8">
    <source>
        <dbReference type="Proteomes" id="UP001149400"/>
    </source>
</evidence>
<dbReference type="RefSeq" id="WP_274164137.1">
    <property type="nucleotide sequence ID" value="NZ_JAJUBC010000008.1"/>
</dbReference>
<evidence type="ECO:0000259" key="6">
    <source>
        <dbReference type="PROSITE" id="PS50111"/>
    </source>
</evidence>
<dbReference type="Pfam" id="PF00015">
    <property type="entry name" value="MCPsignal"/>
    <property type="match status" value="1"/>
</dbReference>
<keyword evidence="5" id="KW-1133">Transmembrane helix</keyword>
<evidence type="ECO:0000256" key="2">
    <source>
        <dbReference type="ARBA" id="ARBA00029447"/>
    </source>
</evidence>
<name>A0ABT5QZ45_9GAMM</name>
<evidence type="ECO:0000313" key="7">
    <source>
        <dbReference type="EMBL" id="MDD1793276.1"/>
    </source>
</evidence>
<sequence length="720" mass="79838">MFDNLSLRAKIILGNAVSLIFLVMLSVLSLNSIKQIRDTDEWVDHTHRVINQSLNVVNAAVDMETGMRGYLLSGDEVFLAPYNEGKLRFTQLINELKETVSDNTPQVALLGQAEATINEWQHSVTENAIALRGEIGSAQTMNDLSDEIKKDKGKRYFDRFRMLITSFETEERALLAQREAKLENSVDVEQSREALAWVQHTYQVLQQVDQIETTALNMETGMRGYLLTGKDAYLAPYNEGRNRIDSLISDLKTKVSDNPSQVQRLADVASVISEWRVQVSERNIEQRRQIGDSKTMEDISDLVAEARGKIFFDKFRDHIGDFVEREEALLHDRQVELREAVVSTNNWLIGCVIVAVLISICIALLLSRSIMRPFQLIFKGLHSFSSKELSDLSMAFSSVVKNMSSSAGRLTTVANNIDNASQNLSQISNRQASSIEETSASTEEISGMVRINVQYAEESKDLSKEVGNKMTSLDDAMQMISESNHKIAELVKIIGEIGSKTAIIDEIVFQTKLLSFNASVEAERAGEHGRGFAVVAQEVGNLAQMSGKAATDISAIVKQSICEAESIAKENTCRVDKGLVIVAETRKQSNLVLEGASKIFDASNEQARGIQEISNAVESINKATQHAASIADQASSSSSELTKQAEDLNRMVLNLNSFLRGHDTAISDVSEPMVSAELRDKYEEQSLSGIRRQIDNAVRPSPEASSEMEDNDNQAAWNRL</sequence>
<gene>
    <name evidence="7" type="ORF">LRP50_09070</name>
</gene>
<keyword evidence="5" id="KW-0812">Transmembrane</keyword>
<keyword evidence="8" id="KW-1185">Reference proteome</keyword>
<comment type="similarity">
    <text evidence="2">Belongs to the methyl-accepting chemotaxis (MCP) protein family.</text>
</comment>
<dbReference type="InterPro" id="IPR004089">
    <property type="entry name" value="MCPsignal_dom"/>
</dbReference>
<feature type="transmembrane region" description="Helical" evidence="5">
    <location>
        <begin position="347"/>
        <end position="366"/>
    </location>
</feature>
<dbReference type="InterPro" id="IPR051310">
    <property type="entry name" value="MCP_chemotaxis"/>
</dbReference>
<comment type="caution">
    <text evidence="7">The sequence shown here is derived from an EMBL/GenBank/DDBJ whole genome shotgun (WGS) entry which is preliminary data.</text>
</comment>
<dbReference type="InterPro" id="IPR007891">
    <property type="entry name" value="CHASE3"/>
</dbReference>
<dbReference type="Gene3D" id="1.10.287.950">
    <property type="entry name" value="Methyl-accepting chemotaxis protein"/>
    <property type="match status" value="1"/>
</dbReference>
<feature type="region of interest" description="Disordered" evidence="4">
    <location>
        <begin position="692"/>
        <end position="720"/>
    </location>
</feature>
<dbReference type="SUPFAM" id="SSF58104">
    <property type="entry name" value="Methyl-accepting chemotaxis protein (MCP) signaling domain"/>
    <property type="match status" value="1"/>
</dbReference>